<dbReference type="NCBIfam" id="NF041494">
    <property type="entry name" value="MobH"/>
    <property type="match status" value="1"/>
</dbReference>
<evidence type="ECO:0000259" key="1">
    <source>
        <dbReference type="Pfam" id="PF07514"/>
    </source>
</evidence>
<dbReference type="Proteomes" id="UP001140973">
    <property type="component" value="Unassembled WGS sequence"/>
</dbReference>
<reference evidence="2" key="1">
    <citation type="submission" date="2022-02" db="EMBL/GenBank/DDBJ databases">
        <title>Emergence and expansion in Europe of a Vibrio aestuarianus clonal complex pathogenic for oysters.</title>
        <authorList>
            <person name="Mesnil A."/>
            <person name="Travers M.-A."/>
        </authorList>
    </citation>
    <scope>NUCLEOTIDE SEQUENCE</scope>
    <source>
        <strain evidence="2">151-ITT-15-cp-1</strain>
    </source>
</reference>
<dbReference type="RefSeq" id="WP_274674186.1">
    <property type="nucleotide sequence ID" value="NZ_JAKNAP010000076.1"/>
</dbReference>
<evidence type="ECO:0000313" key="2">
    <source>
        <dbReference type="EMBL" id="MDE1358648.1"/>
    </source>
</evidence>
<comment type="caution">
    <text evidence="2">The sequence shown here is derived from an EMBL/GenBank/DDBJ whole genome shotgun (WGS) entry which is preliminary data.</text>
</comment>
<evidence type="ECO:0000313" key="3">
    <source>
        <dbReference type="Proteomes" id="UP001140973"/>
    </source>
</evidence>
<protein>
    <submittedName>
        <fullName evidence="2">TraI domain-containing protein</fullName>
    </submittedName>
</protein>
<dbReference type="EMBL" id="JAKNAP010000076">
    <property type="protein sequence ID" value="MDE1358648.1"/>
    <property type="molecule type" value="Genomic_DNA"/>
</dbReference>
<dbReference type="Pfam" id="PF07514">
    <property type="entry name" value="TraI_2"/>
    <property type="match status" value="1"/>
</dbReference>
<proteinExistence type="predicted"/>
<dbReference type="InterPro" id="IPR011119">
    <property type="entry name" value="Unchr_helicase_relaxase_TraI"/>
</dbReference>
<organism evidence="2 3">
    <name type="scientific">Vibrio aestuarianus</name>
    <dbReference type="NCBI Taxonomy" id="28171"/>
    <lineage>
        <taxon>Bacteria</taxon>
        <taxon>Pseudomonadati</taxon>
        <taxon>Pseudomonadota</taxon>
        <taxon>Gammaproteobacteria</taxon>
        <taxon>Vibrionales</taxon>
        <taxon>Vibrionaceae</taxon>
        <taxon>Vibrio</taxon>
    </lineage>
</organism>
<sequence>MLNKILYFVLFWKRNADENPIELTKSDTHYPPTLSGIKVKSSTEIISMFEPTINEIREGLGISYEHFDRYIRPAINNVISQVHDLPASQGHHHHSPGGLVFHLLDVAKRTINLAKCSYFPSSTGEFQSGQRCAEFRRVACLLAALNHDIGKVFTDIVISNGKTGDNNIKWQPAGGMSLYEWATKHNVTEYFVSWRKGRHNEHKQASVALSMKMIPEDTWNWISSSIEGQDICIELWNAISGFGDDNQIKTIVSQADIDSVKFDLSYQYKHWSLEPVRRPIHELVKIFVKYLISKNEWQINRKDSVLWYIDDELYISWDRAVSQLKEHLDNLEFSIPTKPDVLAKALIEEGFAEESDEGFYFWIYPEILGTAKKPVRLKCLKLTDASSVLTDIEKVYPIKQYQVTPSVVVSELDGPFLPLPVGDDSATTIPALTLSNEVSKPINTDNSKPTEKGPKIKDFLVDNGFKTSGDGVIAIAQSDIETAVQLLLTSGIAGINEVNAYSKLKSCEQVVFV</sequence>
<gene>
    <name evidence="2" type="ORF">L9W73_15245</name>
</gene>
<dbReference type="Gene3D" id="1.10.3210.40">
    <property type="match status" value="1"/>
</dbReference>
<accession>A0A9X4FI66</accession>
<feature type="domain" description="Uncharacterised" evidence="1">
    <location>
        <begin position="52"/>
        <end position="358"/>
    </location>
</feature>
<name>A0A9X4FI66_9VIBR</name>
<dbReference type="AlphaFoldDB" id="A0A9X4FI66"/>